<reference evidence="2 3" key="1">
    <citation type="submission" date="2023-08" db="EMBL/GenBank/DDBJ databases">
        <authorList>
            <person name="Palmer J.M."/>
        </authorList>
    </citation>
    <scope>NUCLEOTIDE SEQUENCE [LARGE SCALE GENOMIC DNA]</scope>
    <source>
        <strain evidence="2 3">TWF481</strain>
    </source>
</reference>
<accession>A0AAV9WBL4</accession>
<evidence type="ECO:0000313" key="2">
    <source>
        <dbReference type="EMBL" id="KAK6502963.1"/>
    </source>
</evidence>
<sequence>MAAPLARSGPRQFQSTHFYAMIIDELAEGSPCKENKEVEAWMSGTQLCTATLTIASEQPTKINSNRQYAYLLEYTAQPPRALQPHLTSPPTHNHHGQAAKVYQPGTRSPIVDGDN</sequence>
<comment type="caution">
    <text evidence="2">The sequence shown here is derived from an EMBL/GenBank/DDBJ whole genome shotgun (WGS) entry which is preliminary data.</text>
</comment>
<organism evidence="2 3">
    <name type="scientific">Arthrobotrys musiformis</name>
    <dbReference type="NCBI Taxonomy" id="47236"/>
    <lineage>
        <taxon>Eukaryota</taxon>
        <taxon>Fungi</taxon>
        <taxon>Dikarya</taxon>
        <taxon>Ascomycota</taxon>
        <taxon>Pezizomycotina</taxon>
        <taxon>Orbiliomycetes</taxon>
        <taxon>Orbiliales</taxon>
        <taxon>Orbiliaceae</taxon>
        <taxon>Arthrobotrys</taxon>
    </lineage>
</organism>
<dbReference type="EMBL" id="JAVHJL010000005">
    <property type="protein sequence ID" value="KAK6502963.1"/>
    <property type="molecule type" value="Genomic_DNA"/>
</dbReference>
<evidence type="ECO:0000313" key="3">
    <source>
        <dbReference type="Proteomes" id="UP001370758"/>
    </source>
</evidence>
<proteinExistence type="predicted"/>
<name>A0AAV9WBL4_9PEZI</name>
<dbReference type="Proteomes" id="UP001370758">
    <property type="component" value="Unassembled WGS sequence"/>
</dbReference>
<keyword evidence="3" id="KW-1185">Reference proteome</keyword>
<dbReference type="AlphaFoldDB" id="A0AAV9WBL4"/>
<gene>
    <name evidence="2" type="ORF">TWF481_008000</name>
</gene>
<evidence type="ECO:0000256" key="1">
    <source>
        <dbReference type="SAM" id="MobiDB-lite"/>
    </source>
</evidence>
<feature type="region of interest" description="Disordered" evidence="1">
    <location>
        <begin position="81"/>
        <end position="115"/>
    </location>
</feature>
<protein>
    <submittedName>
        <fullName evidence="2">Uncharacterized protein</fullName>
    </submittedName>
</protein>